<dbReference type="Pfam" id="PF04542">
    <property type="entry name" value="Sigma70_r2"/>
    <property type="match status" value="1"/>
</dbReference>
<keyword evidence="9" id="KW-1185">Reference proteome</keyword>
<evidence type="ECO:0000256" key="3">
    <source>
        <dbReference type="ARBA" id="ARBA00023082"/>
    </source>
</evidence>
<feature type="domain" description="RNA polymerase sigma factor 70 region 4 type 2" evidence="7">
    <location>
        <begin position="105"/>
        <end position="156"/>
    </location>
</feature>
<dbReference type="AlphaFoldDB" id="A0A2S0WUY1"/>
<dbReference type="CDD" id="cd06171">
    <property type="entry name" value="Sigma70_r4"/>
    <property type="match status" value="1"/>
</dbReference>
<evidence type="ECO:0000256" key="2">
    <source>
        <dbReference type="ARBA" id="ARBA00023015"/>
    </source>
</evidence>
<evidence type="ECO:0000256" key="1">
    <source>
        <dbReference type="ARBA" id="ARBA00010641"/>
    </source>
</evidence>
<dbReference type="PANTHER" id="PTHR43133:SF50">
    <property type="entry name" value="ECF RNA POLYMERASE SIGMA FACTOR SIGM"/>
    <property type="match status" value="1"/>
</dbReference>
<sequence>MTGSWDAVATALVVERGDALSRYAYLLTGSVDDAADLVQDALVRTFGRPRMGLTLPRAEAYVRRAILNAVIDRSRRNGTWRRVRHLALAPSSVESPAARSDERLDLAARVRQLAPRQAACIVLRYYDDLTVDAIAAVLGISSGAVKRYLSDGLKALSSAMDPAGERAARTGGTHVGR</sequence>
<keyword evidence="2" id="KW-0805">Transcription regulation</keyword>
<feature type="domain" description="RNA polymerase sigma-70 region 2" evidence="6">
    <location>
        <begin position="16"/>
        <end position="78"/>
    </location>
</feature>
<dbReference type="NCBIfam" id="TIGR02937">
    <property type="entry name" value="sigma70-ECF"/>
    <property type="match status" value="1"/>
</dbReference>
<organism evidence="8 9">
    <name type="scientific">Agromyces badenianii</name>
    <dbReference type="NCBI Taxonomy" id="2080742"/>
    <lineage>
        <taxon>Bacteria</taxon>
        <taxon>Bacillati</taxon>
        <taxon>Actinomycetota</taxon>
        <taxon>Actinomycetes</taxon>
        <taxon>Micrococcales</taxon>
        <taxon>Microbacteriaceae</taxon>
        <taxon>Agromyces</taxon>
    </lineage>
</organism>
<dbReference type="InterPro" id="IPR013324">
    <property type="entry name" value="RNA_pol_sigma_r3/r4-like"/>
</dbReference>
<evidence type="ECO:0000313" key="8">
    <source>
        <dbReference type="EMBL" id="AWB95044.1"/>
    </source>
</evidence>
<proteinExistence type="inferred from homology"/>
<dbReference type="KEGG" id="agm:DCE93_04705"/>
<dbReference type="Gene3D" id="1.10.1740.10">
    <property type="match status" value="1"/>
</dbReference>
<accession>A0A2S0WUY1</accession>
<name>A0A2S0WUY1_9MICO</name>
<dbReference type="InterPro" id="IPR036388">
    <property type="entry name" value="WH-like_DNA-bd_sf"/>
</dbReference>
<dbReference type="GO" id="GO:0006352">
    <property type="term" value="P:DNA-templated transcription initiation"/>
    <property type="evidence" value="ECO:0007669"/>
    <property type="project" value="InterPro"/>
</dbReference>
<dbReference type="PANTHER" id="PTHR43133">
    <property type="entry name" value="RNA POLYMERASE ECF-TYPE SIGMA FACTO"/>
    <property type="match status" value="1"/>
</dbReference>
<dbReference type="InterPro" id="IPR013249">
    <property type="entry name" value="RNA_pol_sigma70_r4_t2"/>
</dbReference>
<dbReference type="InterPro" id="IPR039425">
    <property type="entry name" value="RNA_pol_sigma-70-like"/>
</dbReference>
<comment type="similarity">
    <text evidence="1">Belongs to the sigma-70 factor family. ECF subfamily.</text>
</comment>
<dbReference type="Pfam" id="PF08281">
    <property type="entry name" value="Sigma70_r4_2"/>
    <property type="match status" value="1"/>
</dbReference>
<keyword evidence="4" id="KW-0238">DNA-binding</keyword>
<evidence type="ECO:0000259" key="6">
    <source>
        <dbReference type="Pfam" id="PF04542"/>
    </source>
</evidence>
<keyword evidence="5" id="KW-0804">Transcription</keyword>
<dbReference type="OrthoDB" id="3688906at2"/>
<keyword evidence="3" id="KW-0731">Sigma factor</keyword>
<dbReference type="GO" id="GO:0016987">
    <property type="term" value="F:sigma factor activity"/>
    <property type="evidence" value="ECO:0007669"/>
    <property type="project" value="UniProtKB-KW"/>
</dbReference>
<dbReference type="RefSeq" id="WP_108594864.1">
    <property type="nucleotide sequence ID" value="NZ_CP028913.1"/>
</dbReference>
<protein>
    <submittedName>
        <fullName evidence="8">RNA polymerase subunit sigma</fullName>
    </submittedName>
</protein>
<dbReference type="InterPro" id="IPR007627">
    <property type="entry name" value="RNA_pol_sigma70_r2"/>
</dbReference>
<reference evidence="8 9" key="1">
    <citation type="submission" date="2018-04" db="EMBL/GenBank/DDBJ databases">
        <authorList>
            <person name="Li J."/>
        </authorList>
    </citation>
    <scope>NUCLEOTIDE SEQUENCE [LARGE SCALE GENOMIC DNA]</scope>
    <source>
        <strain evidence="9">30A</strain>
    </source>
</reference>
<dbReference type="InterPro" id="IPR013325">
    <property type="entry name" value="RNA_pol_sigma_r2"/>
</dbReference>
<dbReference type="Gene3D" id="1.10.10.10">
    <property type="entry name" value="Winged helix-like DNA-binding domain superfamily/Winged helix DNA-binding domain"/>
    <property type="match status" value="1"/>
</dbReference>
<dbReference type="SUPFAM" id="SSF88946">
    <property type="entry name" value="Sigma2 domain of RNA polymerase sigma factors"/>
    <property type="match status" value="1"/>
</dbReference>
<dbReference type="SUPFAM" id="SSF88659">
    <property type="entry name" value="Sigma3 and sigma4 domains of RNA polymerase sigma factors"/>
    <property type="match status" value="1"/>
</dbReference>
<dbReference type="EMBL" id="CP028913">
    <property type="protein sequence ID" value="AWB95044.1"/>
    <property type="molecule type" value="Genomic_DNA"/>
</dbReference>
<evidence type="ECO:0000256" key="4">
    <source>
        <dbReference type="ARBA" id="ARBA00023125"/>
    </source>
</evidence>
<gene>
    <name evidence="8" type="ORF">DCE93_04705</name>
</gene>
<evidence type="ECO:0000259" key="7">
    <source>
        <dbReference type="Pfam" id="PF08281"/>
    </source>
</evidence>
<dbReference type="InterPro" id="IPR014284">
    <property type="entry name" value="RNA_pol_sigma-70_dom"/>
</dbReference>
<dbReference type="GO" id="GO:0003677">
    <property type="term" value="F:DNA binding"/>
    <property type="evidence" value="ECO:0007669"/>
    <property type="project" value="UniProtKB-KW"/>
</dbReference>
<evidence type="ECO:0000313" key="9">
    <source>
        <dbReference type="Proteomes" id="UP000244729"/>
    </source>
</evidence>
<evidence type="ECO:0000256" key="5">
    <source>
        <dbReference type="ARBA" id="ARBA00023163"/>
    </source>
</evidence>
<dbReference type="Proteomes" id="UP000244729">
    <property type="component" value="Chromosome"/>
</dbReference>